<dbReference type="Pfam" id="PF16867">
    <property type="entry name" value="DMSP_lyase"/>
    <property type="match status" value="1"/>
</dbReference>
<dbReference type="RefSeq" id="WP_213214830.1">
    <property type="nucleotide sequence ID" value="NZ_QTKU01000001.1"/>
</dbReference>
<proteinExistence type="predicted"/>
<dbReference type="Proteomes" id="UP000705379">
    <property type="component" value="Unassembled WGS sequence"/>
</dbReference>
<accession>A0A944C8Y2</accession>
<dbReference type="EMBL" id="QTKU01000001">
    <property type="protein sequence ID" value="MBS8259168.1"/>
    <property type="molecule type" value="Genomic_DNA"/>
</dbReference>
<dbReference type="InterPro" id="IPR031723">
    <property type="entry name" value="DMSP_lyase"/>
</dbReference>
<dbReference type="SUPFAM" id="SSF51182">
    <property type="entry name" value="RmlC-like cupins"/>
    <property type="match status" value="1"/>
</dbReference>
<gene>
    <name evidence="1" type="ORF">DYI23_02950</name>
</gene>
<dbReference type="InterPro" id="IPR011051">
    <property type="entry name" value="RmlC_Cupin_sf"/>
</dbReference>
<reference evidence="1" key="2">
    <citation type="journal article" date="2021" name="Microorganisms">
        <title>Bacterial Dimethylsulfoniopropionate Biosynthesis in the East China Sea.</title>
        <authorList>
            <person name="Liu J."/>
            <person name="Zhang Y."/>
            <person name="Liu J."/>
            <person name="Zhong H."/>
            <person name="Williams B.T."/>
            <person name="Zheng Y."/>
            <person name="Curson A.R.J."/>
            <person name="Sun C."/>
            <person name="Sun H."/>
            <person name="Song D."/>
            <person name="Wagner Mackenzie B."/>
            <person name="Bermejo Martinez A."/>
            <person name="Todd J.D."/>
            <person name="Zhang X.H."/>
        </authorList>
    </citation>
    <scope>NUCLEOTIDE SEQUENCE</scope>
    <source>
        <strain evidence="1">AESS21</strain>
    </source>
</reference>
<dbReference type="Gene3D" id="2.60.120.10">
    <property type="entry name" value="Jelly Rolls"/>
    <property type="match status" value="1"/>
</dbReference>
<evidence type="ECO:0000313" key="1">
    <source>
        <dbReference type="EMBL" id="MBS8259168.1"/>
    </source>
</evidence>
<organism evidence="1 2">
    <name type="scientific">Roseibium polysiphoniae</name>
    <dbReference type="NCBI Taxonomy" id="2571221"/>
    <lineage>
        <taxon>Bacteria</taxon>
        <taxon>Pseudomonadati</taxon>
        <taxon>Pseudomonadota</taxon>
        <taxon>Alphaproteobacteria</taxon>
        <taxon>Hyphomicrobiales</taxon>
        <taxon>Stappiaceae</taxon>
        <taxon>Roseibium</taxon>
    </lineage>
</organism>
<evidence type="ECO:0000313" key="2">
    <source>
        <dbReference type="Proteomes" id="UP000705379"/>
    </source>
</evidence>
<dbReference type="InterPro" id="IPR014710">
    <property type="entry name" value="RmlC-like_jellyroll"/>
</dbReference>
<sequence>MMDVLKIALGNHLVAADLPEALTSGLKDTFARDWALPADPDTRVPICTLLGAASALAPNEGTIGQLASALLPILPKLVWVVDYPEHPVLKERFGHAVLHLSLDLLIGCNILAAETDYPAHRHAADELYVPMTNGSTAYWQETGQTRHVSPGTIIYHASQEAHAMRTGAEPVLNLWVQFGEAPGGPTCFT</sequence>
<protein>
    <submittedName>
        <fullName evidence="1">Uncharacterized protein</fullName>
    </submittedName>
</protein>
<reference evidence="1" key="1">
    <citation type="submission" date="2018-08" db="EMBL/GenBank/DDBJ databases">
        <authorList>
            <person name="Jin W."/>
            <person name="Wang H."/>
            <person name="Yang Y."/>
            <person name="Li M."/>
            <person name="Liu J."/>
        </authorList>
    </citation>
    <scope>NUCLEOTIDE SEQUENCE</scope>
    <source>
        <strain evidence="1">AESS21</strain>
    </source>
</reference>
<dbReference type="AlphaFoldDB" id="A0A944C8Y2"/>
<name>A0A944C8Y2_9HYPH</name>
<dbReference type="GO" id="GO:0047869">
    <property type="term" value="F:dimethylpropiothetin dethiomethylase activity"/>
    <property type="evidence" value="ECO:0007669"/>
    <property type="project" value="InterPro"/>
</dbReference>
<comment type="caution">
    <text evidence="1">The sequence shown here is derived from an EMBL/GenBank/DDBJ whole genome shotgun (WGS) entry which is preliminary data.</text>
</comment>